<evidence type="ECO:0000313" key="3">
    <source>
        <dbReference type="Proteomes" id="UP000322530"/>
    </source>
</evidence>
<accession>A0A5A5TJ36</accession>
<dbReference type="EMBL" id="BIXY01000106">
    <property type="protein sequence ID" value="GCF11352.1"/>
    <property type="molecule type" value="Genomic_DNA"/>
</dbReference>
<dbReference type="PANTHER" id="PTHR48098:SF1">
    <property type="entry name" value="DIACYLGLYCEROL ACYLTRANSFERASE_MYCOLYLTRANSFERASE AG85A"/>
    <property type="match status" value="1"/>
</dbReference>
<keyword evidence="1" id="KW-1133">Transmembrane helix</keyword>
<feature type="transmembrane region" description="Helical" evidence="1">
    <location>
        <begin position="99"/>
        <end position="119"/>
    </location>
</feature>
<dbReference type="InterPro" id="IPR050583">
    <property type="entry name" value="Mycobacterial_A85_antigen"/>
</dbReference>
<proteinExistence type="predicted"/>
<dbReference type="Gene3D" id="3.40.50.1820">
    <property type="entry name" value="alpha/beta hydrolase"/>
    <property type="match status" value="1"/>
</dbReference>
<sequence>MNDFIQTELLPVTDAGGHLKTLNSNVLMHTCLVMLALAVISAFIGSAVGVALYEVVVDPVISLVRAIWKRSSLHADITNRTTRPVVIPARASLKKGKNWTWSIGRTASIVLLLVVFFLASQSSDLFIFSPDVSIHNAPQLGTIDGGISAIGTTKSVWMHSPAMGNKLRLFDIYLPPTYFTAVGKNKHYPTIYLLHGSPGKAIDWFTAGNAAESANALIATREIQEPILVMPDGNGAPGATTEWGNSGNGKQAIETFVAHDLVTYVDQHYRTIPDAAHRAIGGLSMGGFGSMNIAIHHPDVFNWVVPLGGYYYPMGSIWGPSQSYRQYNSPQIQITRSPAAQKLHIFLGDAMQDAPYYKDTVSFSHVLDSLHIKHIFWKEKGHHSWKVWTDGLYLALKWINWGPIHPAPRVIPPK</sequence>
<feature type="transmembrane region" description="Helical" evidence="1">
    <location>
        <begin position="26"/>
        <end position="53"/>
    </location>
</feature>
<gene>
    <name evidence="2" type="ORF">KDI_49160</name>
</gene>
<evidence type="ECO:0008006" key="4">
    <source>
        <dbReference type="Google" id="ProtNLM"/>
    </source>
</evidence>
<dbReference type="Pfam" id="PF00756">
    <property type="entry name" value="Esterase"/>
    <property type="match status" value="1"/>
</dbReference>
<comment type="caution">
    <text evidence="2">The sequence shown here is derived from an EMBL/GenBank/DDBJ whole genome shotgun (WGS) entry which is preliminary data.</text>
</comment>
<dbReference type="AlphaFoldDB" id="A0A5A5TJ36"/>
<evidence type="ECO:0000313" key="2">
    <source>
        <dbReference type="EMBL" id="GCF11352.1"/>
    </source>
</evidence>
<name>A0A5A5TJ36_9CHLR</name>
<dbReference type="InterPro" id="IPR000801">
    <property type="entry name" value="Esterase-like"/>
</dbReference>
<dbReference type="SUPFAM" id="SSF53474">
    <property type="entry name" value="alpha/beta-Hydrolases"/>
    <property type="match status" value="1"/>
</dbReference>
<keyword evidence="3" id="KW-1185">Reference proteome</keyword>
<evidence type="ECO:0000256" key="1">
    <source>
        <dbReference type="SAM" id="Phobius"/>
    </source>
</evidence>
<protein>
    <recommendedName>
        <fullName evidence="4">Esterase</fullName>
    </recommendedName>
</protein>
<keyword evidence="1" id="KW-0472">Membrane</keyword>
<dbReference type="InterPro" id="IPR029058">
    <property type="entry name" value="AB_hydrolase_fold"/>
</dbReference>
<reference evidence="2 3" key="1">
    <citation type="submission" date="2019-01" db="EMBL/GenBank/DDBJ databases">
        <title>Draft genome sequence of Dictyobacter sp. Uno17.</title>
        <authorList>
            <person name="Wang C.M."/>
            <person name="Zheng Y."/>
            <person name="Sakai Y."/>
            <person name="Abe K."/>
            <person name="Yokota A."/>
            <person name="Yabe S."/>
        </authorList>
    </citation>
    <scope>NUCLEOTIDE SEQUENCE [LARGE SCALE GENOMIC DNA]</scope>
    <source>
        <strain evidence="2 3">Uno17</strain>
    </source>
</reference>
<dbReference type="Proteomes" id="UP000322530">
    <property type="component" value="Unassembled WGS sequence"/>
</dbReference>
<keyword evidence="1" id="KW-0812">Transmembrane</keyword>
<dbReference type="PANTHER" id="PTHR48098">
    <property type="entry name" value="ENTEROCHELIN ESTERASE-RELATED"/>
    <property type="match status" value="1"/>
</dbReference>
<organism evidence="2 3">
    <name type="scientific">Dictyobacter arantiisoli</name>
    <dbReference type="NCBI Taxonomy" id="2014874"/>
    <lineage>
        <taxon>Bacteria</taxon>
        <taxon>Bacillati</taxon>
        <taxon>Chloroflexota</taxon>
        <taxon>Ktedonobacteria</taxon>
        <taxon>Ktedonobacterales</taxon>
        <taxon>Dictyobacteraceae</taxon>
        <taxon>Dictyobacter</taxon>
    </lineage>
</organism>